<dbReference type="InterPro" id="IPR042469">
    <property type="entry name" value="HECTD3"/>
</dbReference>
<dbReference type="GO" id="GO:0061630">
    <property type="term" value="F:ubiquitin protein ligase activity"/>
    <property type="evidence" value="ECO:0007669"/>
    <property type="project" value="UniProtKB-EC"/>
</dbReference>
<feature type="region of interest" description="Disordered" evidence="11">
    <location>
        <begin position="388"/>
        <end position="433"/>
    </location>
</feature>
<feature type="active site" description="Glycyl thioester intermediate" evidence="10">
    <location>
        <position position="346"/>
    </location>
</feature>
<evidence type="ECO:0000313" key="13">
    <source>
        <dbReference type="EMBL" id="KAF6037696.1"/>
    </source>
</evidence>
<evidence type="ECO:0000256" key="5">
    <source>
        <dbReference type="ARBA" id="ARBA00022490"/>
    </source>
</evidence>
<dbReference type="Proteomes" id="UP000593567">
    <property type="component" value="Unassembled WGS sequence"/>
</dbReference>
<dbReference type="Gene3D" id="3.30.2410.10">
    <property type="entry name" value="Hect, E3 ligase catalytic domain"/>
    <property type="match status" value="1"/>
</dbReference>
<sequence>MMRDKSHGPVIELNRYQAKKARLRGGLAGPDGMKSVFGQVVSKMSVFTHPNLMLASRLWKVDDCGGGYSESIAEISDELQNGSVAILCQTPNGRSDSGANRDCFLLNPSSNKKIHHNMFRMLGILLGVSVRTGNPLSLSLAEPVWKQLVGEDLVTSDITEVDKDFLPGLKCIKEMSGDMLISADLSFSTSGIIGQEVRLSPKYSKITPDNRQEYINLAIKYRLNECNEQIKWVREGMVKVIPVPLLALFTGPELEAMSCGSPEIPLHLLKSVAVYKGVDSTDNLISWFWQVMEEFSNIERSLFLRFVWGRTRLPRTVADFRGRDFVLQVMDKYEPPDNFLPESYTCFFLLKMPKYTSLEVLRDKLKYAIYFCKSIDTDDYARIAFSGQDDADSDSDDTDNDSVSIAGMEEEDMHSYSGSVEMLMDDSDGTLSD</sequence>
<evidence type="ECO:0000256" key="10">
    <source>
        <dbReference type="PROSITE-ProRule" id="PRU00104"/>
    </source>
</evidence>
<feature type="domain" description="HECT" evidence="12">
    <location>
        <begin position="63"/>
        <end position="369"/>
    </location>
</feature>
<gene>
    <name evidence="13" type="ORF">EB796_003994</name>
</gene>
<dbReference type="EMBL" id="VXIV02000529">
    <property type="protein sequence ID" value="KAF6037696.1"/>
    <property type="molecule type" value="Genomic_DNA"/>
</dbReference>
<evidence type="ECO:0000256" key="11">
    <source>
        <dbReference type="SAM" id="MobiDB-lite"/>
    </source>
</evidence>
<name>A0A7J7KK34_BUGNE</name>
<keyword evidence="14" id="KW-1185">Reference proteome</keyword>
<dbReference type="GO" id="GO:0005737">
    <property type="term" value="C:cytoplasm"/>
    <property type="evidence" value="ECO:0007669"/>
    <property type="project" value="UniProtKB-SubCell"/>
</dbReference>
<dbReference type="InterPro" id="IPR035983">
    <property type="entry name" value="Hect_E3_ubiquitin_ligase"/>
</dbReference>
<comment type="subcellular location">
    <subcellularLocation>
        <location evidence="2">Cytoplasm</location>
    </subcellularLocation>
</comment>
<feature type="compositionally biased region" description="Acidic residues" evidence="11">
    <location>
        <begin position="423"/>
        <end position="433"/>
    </location>
</feature>
<evidence type="ECO:0000259" key="12">
    <source>
        <dbReference type="PROSITE" id="PS50237"/>
    </source>
</evidence>
<keyword evidence="6" id="KW-0597">Phosphoprotein</keyword>
<keyword evidence="9 10" id="KW-0833">Ubl conjugation pathway</keyword>
<dbReference type="FunFam" id="3.30.2410.10:FF:000006">
    <property type="entry name" value="probable E3 ubiquitin-protein ligase HERC1 isoform X2"/>
    <property type="match status" value="1"/>
</dbReference>
<proteinExistence type="predicted"/>
<evidence type="ECO:0000256" key="8">
    <source>
        <dbReference type="ARBA" id="ARBA00022737"/>
    </source>
</evidence>
<keyword evidence="7" id="KW-0808">Transferase</keyword>
<dbReference type="PANTHER" id="PTHR46654:SF1">
    <property type="entry name" value="E3 UBIQUITIN-PROTEIN LIGASE HECTD3"/>
    <property type="match status" value="1"/>
</dbReference>
<evidence type="ECO:0000256" key="1">
    <source>
        <dbReference type="ARBA" id="ARBA00000885"/>
    </source>
</evidence>
<dbReference type="SUPFAM" id="SSF56204">
    <property type="entry name" value="Hect, E3 ligase catalytic domain"/>
    <property type="match status" value="1"/>
</dbReference>
<evidence type="ECO:0000256" key="2">
    <source>
        <dbReference type="ARBA" id="ARBA00004496"/>
    </source>
</evidence>
<reference evidence="13" key="1">
    <citation type="submission" date="2020-06" db="EMBL/GenBank/DDBJ databases">
        <title>Draft genome of Bugula neritina, a colonial animal packing powerful symbionts and potential medicines.</title>
        <authorList>
            <person name="Rayko M."/>
        </authorList>
    </citation>
    <scope>NUCLEOTIDE SEQUENCE [LARGE SCALE GENOMIC DNA]</scope>
    <source>
        <strain evidence="13">Kwan_BN1</strain>
    </source>
</reference>
<dbReference type="Gene3D" id="3.30.2160.10">
    <property type="entry name" value="Hect, E3 ligase catalytic domain"/>
    <property type="match status" value="1"/>
</dbReference>
<evidence type="ECO:0000256" key="4">
    <source>
        <dbReference type="ARBA" id="ARBA00012485"/>
    </source>
</evidence>
<dbReference type="InterPro" id="IPR000569">
    <property type="entry name" value="HECT_dom"/>
</dbReference>
<evidence type="ECO:0000256" key="7">
    <source>
        <dbReference type="ARBA" id="ARBA00022679"/>
    </source>
</evidence>
<dbReference type="Gene3D" id="3.90.1750.10">
    <property type="entry name" value="Hect, E3 ligase catalytic domains"/>
    <property type="match status" value="1"/>
</dbReference>
<dbReference type="AlphaFoldDB" id="A0A7J7KK34"/>
<evidence type="ECO:0000256" key="3">
    <source>
        <dbReference type="ARBA" id="ARBA00004906"/>
    </source>
</evidence>
<organism evidence="13 14">
    <name type="scientific">Bugula neritina</name>
    <name type="common">Brown bryozoan</name>
    <name type="synonym">Sertularia neritina</name>
    <dbReference type="NCBI Taxonomy" id="10212"/>
    <lineage>
        <taxon>Eukaryota</taxon>
        <taxon>Metazoa</taxon>
        <taxon>Spiralia</taxon>
        <taxon>Lophotrochozoa</taxon>
        <taxon>Bryozoa</taxon>
        <taxon>Gymnolaemata</taxon>
        <taxon>Cheilostomatida</taxon>
        <taxon>Flustrina</taxon>
        <taxon>Buguloidea</taxon>
        <taxon>Bugulidae</taxon>
        <taxon>Bugula</taxon>
    </lineage>
</organism>
<dbReference type="SMART" id="SM00119">
    <property type="entry name" value="HECTc"/>
    <property type="match status" value="1"/>
</dbReference>
<feature type="compositionally biased region" description="Acidic residues" evidence="11">
    <location>
        <begin position="389"/>
        <end position="400"/>
    </location>
</feature>
<evidence type="ECO:0000256" key="6">
    <source>
        <dbReference type="ARBA" id="ARBA00022553"/>
    </source>
</evidence>
<dbReference type="EC" id="2.3.2.26" evidence="4"/>
<keyword evidence="8" id="KW-0677">Repeat</keyword>
<protein>
    <recommendedName>
        <fullName evidence="4">HECT-type E3 ubiquitin transferase</fullName>
        <ecNumber evidence="4">2.3.2.26</ecNumber>
    </recommendedName>
</protein>
<dbReference type="Pfam" id="PF00632">
    <property type="entry name" value="HECT"/>
    <property type="match status" value="1"/>
</dbReference>
<keyword evidence="5" id="KW-0963">Cytoplasm</keyword>
<comment type="pathway">
    <text evidence="3">Protein modification; protein ubiquitination.</text>
</comment>
<comment type="catalytic activity">
    <reaction evidence="1">
        <text>S-ubiquitinyl-[E2 ubiquitin-conjugating enzyme]-L-cysteine + [acceptor protein]-L-lysine = [E2 ubiquitin-conjugating enzyme]-L-cysteine + N(6)-ubiquitinyl-[acceptor protein]-L-lysine.</text>
        <dbReference type="EC" id="2.3.2.26"/>
    </reaction>
</comment>
<comment type="caution">
    <text evidence="13">The sequence shown here is derived from an EMBL/GenBank/DDBJ whole genome shotgun (WGS) entry which is preliminary data.</text>
</comment>
<evidence type="ECO:0000313" key="14">
    <source>
        <dbReference type="Proteomes" id="UP000593567"/>
    </source>
</evidence>
<evidence type="ECO:0000256" key="9">
    <source>
        <dbReference type="ARBA" id="ARBA00022786"/>
    </source>
</evidence>
<accession>A0A7J7KK34</accession>
<dbReference type="PROSITE" id="PS50237">
    <property type="entry name" value="HECT"/>
    <property type="match status" value="1"/>
</dbReference>
<dbReference type="OrthoDB" id="239701at2759"/>
<dbReference type="PANTHER" id="PTHR46654">
    <property type="entry name" value="E3 UBIQUITIN-PROTEIN LIGASE HECTD3"/>
    <property type="match status" value="1"/>
</dbReference>